<dbReference type="InterPro" id="IPR007221">
    <property type="entry name" value="MreC"/>
</dbReference>
<reference evidence="8 9" key="1">
    <citation type="journal article" date="2016" name="Nat. Commun.">
        <title>Thousands of microbial genomes shed light on interconnected biogeochemical processes in an aquifer system.</title>
        <authorList>
            <person name="Anantharaman K."/>
            <person name="Brown C.T."/>
            <person name="Hug L.A."/>
            <person name="Sharon I."/>
            <person name="Castelle C.J."/>
            <person name="Probst A.J."/>
            <person name="Thomas B.C."/>
            <person name="Singh A."/>
            <person name="Wilkins M.J."/>
            <person name="Karaoz U."/>
            <person name="Brodie E.L."/>
            <person name="Williams K.H."/>
            <person name="Hubbard S.S."/>
            <person name="Banfield J.F."/>
        </authorList>
    </citation>
    <scope>NUCLEOTIDE SEQUENCE [LARGE SCALE GENOMIC DNA]</scope>
</reference>
<evidence type="ECO:0000259" key="7">
    <source>
        <dbReference type="Pfam" id="PF04085"/>
    </source>
</evidence>
<protein>
    <recommendedName>
        <fullName evidence="2 5">Cell shape-determining protein MreC</fullName>
    </recommendedName>
    <alternativeName>
        <fullName evidence="4 5">Cell shape protein MreC</fullName>
    </alternativeName>
</protein>
<dbReference type="InterPro" id="IPR042177">
    <property type="entry name" value="Cell/Rod_1"/>
</dbReference>
<keyword evidence="3 5" id="KW-0133">Cell shape</keyword>
<organism evidence="8 9">
    <name type="scientific">Candidatus Yanofskybacteria bacterium RIFCSPHIGHO2_02_FULL_41_11</name>
    <dbReference type="NCBI Taxonomy" id="1802675"/>
    <lineage>
        <taxon>Bacteria</taxon>
        <taxon>Candidatus Yanofskyibacteriota</taxon>
    </lineage>
</organism>
<dbReference type="InterPro" id="IPR055342">
    <property type="entry name" value="MreC_beta-barrel_core"/>
</dbReference>
<evidence type="ECO:0000256" key="6">
    <source>
        <dbReference type="SAM" id="Coils"/>
    </source>
</evidence>
<comment type="caution">
    <text evidence="8">The sequence shown here is derived from an EMBL/GenBank/DDBJ whole genome shotgun (WGS) entry which is preliminary data.</text>
</comment>
<evidence type="ECO:0000313" key="8">
    <source>
        <dbReference type="EMBL" id="OGN08908.1"/>
    </source>
</evidence>
<comment type="function">
    <text evidence="5">Involved in formation and maintenance of cell shape.</text>
</comment>
<evidence type="ECO:0000256" key="1">
    <source>
        <dbReference type="ARBA" id="ARBA00009369"/>
    </source>
</evidence>
<dbReference type="GO" id="GO:0005886">
    <property type="term" value="C:plasma membrane"/>
    <property type="evidence" value="ECO:0007669"/>
    <property type="project" value="TreeGrafter"/>
</dbReference>
<dbReference type="PANTHER" id="PTHR34138:SF1">
    <property type="entry name" value="CELL SHAPE-DETERMINING PROTEIN MREC"/>
    <property type="match status" value="1"/>
</dbReference>
<dbReference type="EMBL" id="MGJP01000050">
    <property type="protein sequence ID" value="OGN08908.1"/>
    <property type="molecule type" value="Genomic_DNA"/>
</dbReference>
<dbReference type="NCBIfam" id="TIGR00219">
    <property type="entry name" value="mreC"/>
    <property type="match status" value="1"/>
</dbReference>
<dbReference type="Gene3D" id="2.40.10.350">
    <property type="entry name" value="Rod shape-determining protein MreC, domain 2"/>
    <property type="match status" value="1"/>
</dbReference>
<dbReference type="GO" id="GO:0008360">
    <property type="term" value="P:regulation of cell shape"/>
    <property type="evidence" value="ECO:0007669"/>
    <property type="project" value="UniProtKB-KW"/>
</dbReference>
<comment type="similarity">
    <text evidence="1 5">Belongs to the MreC family.</text>
</comment>
<dbReference type="InterPro" id="IPR042175">
    <property type="entry name" value="Cell/Rod_MreC_2"/>
</dbReference>
<evidence type="ECO:0000256" key="5">
    <source>
        <dbReference type="PIRNR" id="PIRNR038471"/>
    </source>
</evidence>
<evidence type="ECO:0000256" key="3">
    <source>
        <dbReference type="ARBA" id="ARBA00022960"/>
    </source>
</evidence>
<dbReference type="Pfam" id="PF04085">
    <property type="entry name" value="MreC"/>
    <property type="match status" value="1"/>
</dbReference>
<proteinExistence type="inferred from homology"/>
<evidence type="ECO:0000313" key="9">
    <source>
        <dbReference type="Proteomes" id="UP000177167"/>
    </source>
</evidence>
<evidence type="ECO:0000256" key="2">
    <source>
        <dbReference type="ARBA" id="ARBA00013855"/>
    </source>
</evidence>
<name>A0A1F8F8H3_9BACT</name>
<sequence length="268" mass="30177">MRYSFLKAIFILFAVVIGAILADYHFFSREMNNFLTRMIGKPASYAFVKMENIKFFTASLLGIRNTVTENQDLKKENLFLLSQLAELNDLKDENNFLRKALDIPSRFNRKVVYANIYSYHLGFNGYDVLLNKGTDDEISEGDVVTTEEGLLVGRVDKAHDDFSRILVVNDINFSVTARILNSDTAGIARGSLNQGLYLDLITQSDQVKEGDILVSSGLDLFPPALIIGIVSHVEINETDLFKKVKVRPAIEDFKAGKVLVIRKKQDVD</sequence>
<dbReference type="PANTHER" id="PTHR34138">
    <property type="entry name" value="CELL SHAPE-DETERMINING PROTEIN MREC"/>
    <property type="match status" value="1"/>
</dbReference>
<dbReference type="Gene3D" id="2.40.10.340">
    <property type="entry name" value="Rod shape-determining protein MreC, domain 1"/>
    <property type="match status" value="1"/>
</dbReference>
<keyword evidence="6" id="KW-0175">Coiled coil</keyword>
<evidence type="ECO:0000256" key="4">
    <source>
        <dbReference type="ARBA" id="ARBA00032089"/>
    </source>
</evidence>
<feature type="domain" description="Rod shape-determining protein MreC beta-barrel core" evidence="7">
    <location>
        <begin position="128"/>
        <end position="261"/>
    </location>
</feature>
<gene>
    <name evidence="8" type="ORF">A3J46_02510</name>
</gene>
<dbReference type="AlphaFoldDB" id="A0A1F8F8H3"/>
<accession>A0A1F8F8H3</accession>
<feature type="coiled-coil region" evidence="6">
    <location>
        <begin position="70"/>
        <end position="100"/>
    </location>
</feature>
<dbReference type="PIRSF" id="PIRSF038471">
    <property type="entry name" value="MreC"/>
    <property type="match status" value="1"/>
</dbReference>
<dbReference type="Proteomes" id="UP000177167">
    <property type="component" value="Unassembled WGS sequence"/>
</dbReference>